<comment type="catalytic activity">
    <reaction evidence="1 7">
        <text>L-alanine = D-alanine</text>
        <dbReference type="Rhea" id="RHEA:20249"/>
        <dbReference type="ChEBI" id="CHEBI:57416"/>
        <dbReference type="ChEBI" id="CHEBI:57972"/>
        <dbReference type="EC" id="5.1.1.1"/>
    </reaction>
</comment>
<dbReference type="Pfam" id="PF00842">
    <property type="entry name" value="Ala_racemase_C"/>
    <property type="match status" value="1"/>
</dbReference>
<dbReference type="Gene3D" id="3.20.20.10">
    <property type="entry name" value="Alanine racemase"/>
    <property type="match status" value="1"/>
</dbReference>
<dbReference type="InterPro" id="IPR029066">
    <property type="entry name" value="PLP-binding_barrel"/>
</dbReference>
<evidence type="ECO:0000256" key="7">
    <source>
        <dbReference type="HAMAP-Rule" id="MF_01201"/>
    </source>
</evidence>
<comment type="caution">
    <text evidence="11">The sequence shown here is derived from an EMBL/GenBank/DDBJ whole genome shotgun (WGS) entry which is preliminary data.</text>
</comment>
<feature type="binding site" evidence="7 9">
    <location>
        <position position="148"/>
    </location>
    <ligand>
        <name>substrate</name>
    </ligand>
</feature>
<organism evidence="11 12">
    <name type="scientific">Nitrospirillum amazonense</name>
    <dbReference type="NCBI Taxonomy" id="28077"/>
    <lineage>
        <taxon>Bacteria</taxon>
        <taxon>Pseudomonadati</taxon>
        <taxon>Pseudomonadota</taxon>
        <taxon>Alphaproteobacteria</taxon>
        <taxon>Rhodospirillales</taxon>
        <taxon>Azospirillaceae</taxon>
        <taxon>Nitrospirillum</taxon>
    </lineage>
</organism>
<keyword evidence="5 7" id="KW-0663">Pyridoxal phosphate</keyword>
<dbReference type="InterPro" id="IPR000821">
    <property type="entry name" value="Ala_racemase"/>
</dbReference>
<dbReference type="Pfam" id="PF01168">
    <property type="entry name" value="Ala_racemase_N"/>
    <property type="match status" value="1"/>
</dbReference>
<feature type="active site" description="Proton acceptor; specific for L-alanine" evidence="7">
    <location>
        <position position="270"/>
    </location>
</feature>
<comment type="function">
    <text evidence="7">Catalyzes the interconversion of L-alanine and D-alanine. May also act on other amino acids.</text>
</comment>
<feature type="modified residue" description="N6-(pyridoxal phosphate)lysine" evidence="7 8">
    <location>
        <position position="47"/>
    </location>
</feature>
<comment type="cofactor">
    <cofactor evidence="2 7 8">
        <name>pyridoxal 5'-phosphate</name>
        <dbReference type="ChEBI" id="CHEBI:597326"/>
    </cofactor>
</comment>
<evidence type="ECO:0000256" key="6">
    <source>
        <dbReference type="ARBA" id="ARBA00023235"/>
    </source>
</evidence>
<dbReference type="GO" id="GO:0005829">
    <property type="term" value="C:cytosol"/>
    <property type="evidence" value="ECO:0007669"/>
    <property type="project" value="TreeGrafter"/>
</dbReference>
<dbReference type="OrthoDB" id="9813814at2"/>
<dbReference type="RefSeq" id="WP_145729435.1">
    <property type="nucleotide sequence ID" value="NZ_VITR01000001.1"/>
</dbReference>
<feature type="domain" description="Alanine racemase C-terminal" evidence="10">
    <location>
        <begin position="249"/>
        <end position="375"/>
    </location>
</feature>
<evidence type="ECO:0000256" key="8">
    <source>
        <dbReference type="PIRSR" id="PIRSR600821-50"/>
    </source>
</evidence>
<evidence type="ECO:0000256" key="5">
    <source>
        <dbReference type="ARBA" id="ARBA00022898"/>
    </source>
</evidence>
<dbReference type="PANTHER" id="PTHR30511:SF0">
    <property type="entry name" value="ALANINE RACEMASE, CATABOLIC-RELATED"/>
    <property type="match status" value="1"/>
</dbReference>
<dbReference type="EC" id="5.1.1.1" evidence="4 7"/>
<dbReference type="GO" id="GO:0008784">
    <property type="term" value="F:alanine racemase activity"/>
    <property type="evidence" value="ECO:0007669"/>
    <property type="project" value="UniProtKB-UniRule"/>
</dbReference>
<proteinExistence type="inferred from homology"/>
<comment type="pathway">
    <text evidence="7">Amino-acid biosynthesis; D-alanine biosynthesis; D-alanine from L-alanine: step 1/1.</text>
</comment>
<dbReference type="HAMAP" id="MF_01201">
    <property type="entry name" value="Ala_racemase"/>
    <property type="match status" value="1"/>
</dbReference>
<protein>
    <recommendedName>
        <fullName evidence="4 7">Alanine racemase</fullName>
        <ecNumber evidence="4 7">5.1.1.1</ecNumber>
    </recommendedName>
</protein>
<evidence type="ECO:0000259" key="10">
    <source>
        <dbReference type="SMART" id="SM01005"/>
    </source>
</evidence>
<dbReference type="Gene3D" id="2.40.37.10">
    <property type="entry name" value="Lyase, Ornithine Decarboxylase, Chain A, domain 1"/>
    <property type="match status" value="1"/>
</dbReference>
<evidence type="ECO:0000256" key="9">
    <source>
        <dbReference type="PIRSR" id="PIRSR600821-52"/>
    </source>
</evidence>
<dbReference type="SUPFAM" id="SSF50621">
    <property type="entry name" value="Alanine racemase C-terminal domain-like"/>
    <property type="match status" value="1"/>
</dbReference>
<evidence type="ECO:0000256" key="4">
    <source>
        <dbReference type="ARBA" id="ARBA00013089"/>
    </source>
</evidence>
<dbReference type="PANTHER" id="PTHR30511">
    <property type="entry name" value="ALANINE RACEMASE"/>
    <property type="match status" value="1"/>
</dbReference>
<dbReference type="SUPFAM" id="SSF51419">
    <property type="entry name" value="PLP-binding barrel"/>
    <property type="match status" value="1"/>
</dbReference>
<keyword evidence="12" id="KW-1185">Reference proteome</keyword>
<dbReference type="PROSITE" id="PS00395">
    <property type="entry name" value="ALANINE_RACEMASE"/>
    <property type="match status" value="1"/>
</dbReference>
<dbReference type="GO" id="GO:0030632">
    <property type="term" value="P:D-alanine biosynthetic process"/>
    <property type="evidence" value="ECO:0007669"/>
    <property type="project" value="UniProtKB-UniRule"/>
</dbReference>
<comment type="similarity">
    <text evidence="3 7">Belongs to the alanine racemase family.</text>
</comment>
<name>A0A560HI80_9PROT</name>
<dbReference type="GO" id="GO:0030170">
    <property type="term" value="F:pyridoxal phosphate binding"/>
    <property type="evidence" value="ECO:0007669"/>
    <property type="project" value="UniProtKB-UniRule"/>
</dbReference>
<dbReference type="Proteomes" id="UP000315751">
    <property type="component" value="Unassembled WGS sequence"/>
</dbReference>
<evidence type="ECO:0000313" key="12">
    <source>
        <dbReference type="Proteomes" id="UP000315751"/>
    </source>
</evidence>
<accession>A0A560HI80</accession>
<dbReference type="InterPro" id="IPR020622">
    <property type="entry name" value="Ala_racemase_pyridoxalP-BS"/>
</dbReference>
<dbReference type="CDD" id="cd00430">
    <property type="entry name" value="PLPDE_III_AR"/>
    <property type="match status" value="1"/>
</dbReference>
<gene>
    <name evidence="11" type="ORF">FBZ90_101503</name>
</gene>
<dbReference type="PRINTS" id="PR00992">
    <property type="entry name" value="ALARACEMASE"/>
</dbReference>
<keyword evidence="6 7" id="KW-0413">Isomerase</keyword>
<feature type="active site" description="Proton acceptor; specific for D-alanine" evidence="7">
    <location>
        <position position="47"/>
    </location>
</feature>
<reference evidence="11 12" key="1">
    <citation type="submission" date="2019-06" db="EMBL/GenBank/DDBJ databases">
        <title>Genomic Encyclopedia of Type Strains, Phase IV (KMG-V): Genome sequencing to study the core and pangenomes of soil and plant-associated prokaryotes.</title>
        <authorList>
            <person name="Whitman W."/>
        </authorList>
    </citation>
    <scope>NUCLEOTIDE SEQUENCE [LARGE SCALE GENOMIC DNA]</scope>
    <source>
        <strain evidence="11 12">BR 11622</strain>
    </source>
</reference>
<dbReference type="InterPro" id="IPR011079">
    <property type="entry name" value="Ala_racemase_C"/>
</dbReference>
<dbReference type="SMART" id="SM01005">
    <property type="entry name" value="Ala_racemase_C"/>
    <property type="match status" value="1"/>
</dbReference>
<evidence type="ECO:0000256" key="3">
    <source>
        <dbReference type="ARBA" id="ARBA00007880"/>
    </source>
</evidence>
<dbReference type="InterPro" id="IPR001608">
    <property type="entry name" value="Ala_racemase_N"/>
</dbReference>
<evidence type="ECO:0000256" key="2">
    <source>
        <dbReference type="ARBA" id="ARBA00001933"/>
    </source>
</evidence>
<dbReference type="EMBL" id="VITR01000001">
    <property type="protein sequence ID" value="TWB46168.1"/>
    <property type="molecule type" value="Genomic_DNA"/>
</dbReference>
<sequence length="377" mass="39207">MGFLDQVPAGAGAVLTIDLAAIAGNWRRLRDHAQRSGRTVECAGVVKADGYGLGAVPVARALLKAGCRTFFVADLEEAAALRAALPTGPDARILVLHGPTPGTERDLAALGLIPVLNSLDDIDRWRFLAAELGRELPAVIHIDTGMNRLGLDDGDARRLAGDTARLSGIALTGWMSHLASADVAGDGLNAEQDARFRAHLARLPAAPVSLAASSGIFREASLLHNMVRPGAALYGVNPTPEAPNPMSPALRLLGRVLQIRDVPAGTTVGYGATYRTAAPARLATIAVGYADGYFRALGSSGHVTIAGVRAPVVGRISMDLLSVDASDVPPAALVPGVFAELIGPDRPLDDVAADAGTIGYEILTGLGRRFYRVYQGA</sequence>
<evidence type="ECO:0000256" key="1">
    <source>
        <dbReference type="ARBA" id="ARBA00000316"/>
    </source>
</evidence>
<dbReference type="InterPro" id="IPR009006">
    <property type="entry name" value="Ala_racemase/Decarboxylase_C"/>
</dbReference>
<dbReference type="NCBIfam" id="TIGR00492">
    <property type="entry name" value="alr"/>
    <property type="match status" value="1"/>
</dbReference>
<evidence type="ECO:0000313" key="11">
    <source>
        <dbReference type="EMBL" id="TWB46168.1"/>
    </source>
</evidence>
<dbReference type="AlphaFoldDB" id="A0A560HI80"/>
<feature type="binding site" evidence="7 9">
    <location>
        <position position="318"/>
    </location>
    <ligand>
        <name>substrate</name>
    </ligand>
</feature>
<dbReference type="UniPathway" id="UPA00042">
    <property type="reaction ID" value="UER00497"/>
</dbReference>